<dbReference type="PANTHER" id="PTHR31096:SF7">
    <property type="entry name" value="ACT DOMAIN-CONTAINING PROTEIN ACR1"/>
    <property type="match status" value="1"/>
</dbReference>
<proteinExistence type="predicted"/>
<feature type="domain" description="ACT" evidence="4">
    <location>
        <begin position="137"/>
        <end position="217"/>
    </location>
</feature>
<feature type="domain" description="ACT" evidence="4">
    <location>
        <begin position="383"/>
        <end position="467"/>
    </location>
</feature>
<dbReference type="PANTHER" id="PTHR31096">
    <property type="entry name" value="ACT DOMAIN-CONTAINING PROTEIN ACR4-RELATED"/>
    <property type="match status" value="1"/>
</dbReference>
<keyword evidence="1 2" id="KW-0677">Repeat</keyword>
<dbReference type="Gene3D" id="3.30.70.260">
    <property type="match status" value="1"/>
</dbReference>
<feature type="region of interest" description="Disordered" evidence="3">
    <location>
        <begin position="457"/>
        <end position="481"/>
    </location>
</feature>
<accession>A0AAP0ERV1</accession>
<evidence type="ECO:0000256" key="2">
    <source>
        <dbReference type="RuleBase" id="RU369043"/>
    </source>
</evidence>
<evidence type="ECO:0000313" key="5">
    <source>
        <dbReference type="EMBL" id="KAK9097145.1"/>
    </source>
</evidence>
<gene>
    <name evidence="5" type="ORF">Sjap_022642</name>
</gene>
<name>A0AAP0ERV1_9MAGN</name>
<comment type="function">
    <text evidence="2">Binds amino acids.</text>
</comment>
<dbReference type="Proteomes" id="UP001417504">
    <property type="component" value="Unassembled WGS sequence"/>
</dbReference>
<dbReference type="Pfam" id="PF01842">
    <property type="entry name" value="ACT"/>
    <property type="match status" value="1"/>
</dbReference>
<dbReference type="CDD" id="cd04897">
    <property type="entry name" value="ACT_ACR_3"/>
    <property type="match status" value="1"/>
</dbReference>
<dbReference type="CDD" id="cd04895">
    <property type="entry name" value="ACT_ACR_1"/>
    <property type="match status" value="1"/>
</dbReference>
<dbReference type="InterPro" id="IPR045865">
    <property type="entry name" value="ACT-like_dom_sf"/>
</dbReference>
<comment type="caution">
    <text evidence="5">The sequence shown here is derived from an EMBL/GenBank/DDBJ whole genome shotgun (WGS) entry which is preliminary data.</text>
</comment>
<feature type="compositionally biased region" description="Low complexity" evidence="3">
    <location>
        <begin position="457"/>
        <end position="473"/>
    </location>
</feature>
<evidence type="ECO:0000259" key="4">
    <source>
        <dbReference type="PROSITE" id="PS51671"/>
    </source>
</evidence>
<reference evidence="5 6" key="1">
    <citation type="submission" date="2024-01" db="EMBL/GenBank/DDBJ databases">
        <title>Genome assemblies of Stephania.</title>
        <authorList>
            <person name="Yang L."/>
        </authorList>
    </citation>
    <scope>NUCLEOTIDE SEQUENCE [LARGE SCALE GENOMIC DNA]</scope>
    <source>
        <strain evidence="5">QJT</strain>
        <tissue evidence="5">Leaf</tissue>
    </source>
</reference>
<evidence type="ECO:0000256" key="1">
    <source>
        <dbReference type="ARBA" id="ARBA00022737"/>
    </source>
</evidence>
<dbReference type="PROSITE" id="PS51671">
    <property type="entry name" value="ACT"/>
    <property type="match status" value="2"/>
</dbReference>
<dbReference type="EMBL" id="JBBNAE010000009">
    <property type="protein sequence ID" value="KAK9097145.1"/>
    <property type="molecule type" value="Genomic_DNA"/>
</dbReference>
<dbReference type="SUPFAM" id="SSF55021">
    <property type="entry name" value="ACT-like"/>
    <property type="match status" value="3"/>
</dbReference>
<feature type="region of interest" description="Disordered" evidence="3">
    <location>
        <begin position="208"/>
        <end position="288"/>
    </location>
</feature>
<dbReference type="InterPro" id="IPR040217">
    <property type="entry name" value="ACR1-12"/>
</dbReference>
<dbReference type="GO" id="GO:0016597">
    <property type="term" value="F:amino acid binding"/>
    <property type="evidence" value="ECO:0007669"/>
    <property type="project" value="UniProtKB-UniRule"/>
</dbReference>
<dbReference type="AlphaFoldDB" id="A0AAP0ERV1"/>
<evidence type="ECO:0000313" key="6">
    <source>
        <dbReference type="Proteomes" id="UP001417504"/>
    </source>
</evidence>
<keyword evidence="6" id="KW-1185">Reference proteome</keyword>
<organism evidence="5 6">
    <name type="scientific">Stephania japonica</name>
    <dbReference type="NCBI Taxonomy" id="461633"/>
    <lineage>
        <taxon>Eukaryota</taxon>
        <taxon>Viridiplantae</taxon>
        <taxon>Streptophyta</taxon>
        <taxon>Embryophyta</taxon>
        <taxon>Tracheophyta</taxon>
        <taxon>Spermatophyta</taxon>
        <taxon>Magnoliopsida</taxon>
        <taxon>Ranunculales</taxon>
        <taxon>Menispermaceae</taxon>
        <taxon>Menispermoideae</taxon>
        <taxon>Cissampelideae</taxon>
        <taxon>Stephania</taxon>
    </lineage>
</organism>
<dbReference type="InterPro" id="IPR002912">
    <property type="entry name" value="ACT_dom"/>
</dbReference>
<feature type="compositionally biased region" description="Low complexity" evidence="3">
    <location>
        <begin position="251"/>
        <end position="265"/>
    </location>
</feature>
<sequence>MLQSGYKPYLDPEFESLIERIHPPRVTVDNDSCKDCTLVKLDSVNKHGILLEMVQVLTDLDLVISKSYICSDGGWFMDVFHVTDQLGNKITDGILIHYIQQSLCTGRTDVNADLHEVQPWLDRSVRTYHALSHQCTALEMTTTDRPGLLSEVSAVLLELGCQIVSAVAWTHNTRAACIFYVQDESTGEPITDPSRLAHIKEQLETVVGAHHANGEKRRVSLSAPAMRRTHTERRLHQLMYADKDYERPGNDSDGSAGEESSSSSSRIRKVTDSSASKMCSSKSRENGIESTQVTIEHCEEKGYSVANVISRDRPKLLFDTICTLTDMQYVVFHAAISSKGSQAIQEYYLRHMDGCTLDSEDERQRVVQSLVAAVERRVSHGLRLDVCTRDRSGLLSDVTRVFREHGLSVTRAEIGMRGERAIGSFYVTDVSGRQVDGKTVEMVQNEIGKTALMVNDSPVWSPQRSSSSSSNLSGRADDRPNKSSLRSLLWAQLERLSGIRQ</sequence>
<evidence type="ECO:0000256" key="3">
    <source>
        <dbReference type="SAM" id="MobiDB-lite"/>
    </source>
</evidence>
<feature type="compositionally biased region" description="Basic and acidic residues" evidence="3">
    <location>
        <begin position="241"/>
        <end position="250"/>
    </location>
</feature>
<protein>
    <recommendedName>
        <fullName evidence="2">ACT domain-containing protein ACR</fullName>
    </recommendedName>
    <alternativeName>
        <fullName evidence="2">Protein ACT DOMAIN REPEATS</fullName>
    </alternativeName>
</protein>